<evidence type="ECO:0000256" key="2">
    <source>
        <dbReference type="ARBA" id="ARBA00022729"/>
    </source>
</evidence>
<feature type="active site" description="Proton acceptor" evidence="7">
    <location>
        <position position="66"/>
    </location>
</feature>
<evidence type="ECO:0000313" key="13">
    <source>
        <dbReference type="EMBL" id="MBC4016065.1"/>
    </source>
</evidence>
<dbReference type="Proteomes" id="UP000600101">
    <property type="component" value="Unassembled WGS sequence"/>
</dbReference>
<feature type="compositionally biased region" description="Low complexity" evidence="10">
    <location>
        <begin position="318"/>
        <end position="356"/>
    </location>
</feature>
<evidence type="ECO:0000256" key="9">
    <source>
        <dbReference type="RuleBase" id="RU004016"/>
    </source>
</evidence>
<protein>
    <submittedName>
        <fullName evidence="13">D-alanyl-D-alanine carboxypeptidase</fullName>
    </submittedName>
</protein>
<reference evidence="13" key="1">
    <citation type="submission" date="2020-08" db="EMBL/GenBank/DDBJ databases">
        <authorList>
            <person name="Hu Y."/>
            <person name="Nguyen S.V."/>
            <person name="Li F."/>
            <person name="Fanning S."/>
        </authorList>
    </citation>
    <scope>NUCLEOTIDE SEQUENCE</scope>
    <source>
        <strain evidence="13">SYSU D8009</strain>
    </source>
</reference>
<feature type="active site" description="Acyl-ester intermediate" evidence="7">
    <location>
        <position position="63"/>
    </location>
</feature>
<dbReference type="GO" id="GO:0009002">
    <property type="term" value="F:serine-type D-Ala-D-Ala carboxypeptidase activity"/>
    <property type="evidence" value="ECO:0007669"/>
    <property type="project" value="InterPro"/>
</dbReference>
<evidence type="ECO:0000256" key="1">
    <source>
        <dbReference type="ARBA" id="ARBA00007164"/>
    </source>
</evidence>
<keyword evidence="2 11" id="KW-0732">Signal</keyword>
<feature type="active site" evidence="7">
    <location>
        <position position="123"/>
    </location>
</feature>
<evidence type="ECO:0000256" key="11">
    <source>
        <dbReference type="SAM" id="SignalP"/>
    </source>
</evidence>
<feature type="chain" id="PRO_5040921566" evidence="11">
    <location>
        <begin position="31"/>
        <end position="405"/>
    </location>
</feature>
<evidence type="ECO:0000256" key="6">
    <source>
        <dbReference type="ARBA" id="ARBA00023316"/>
    </source>
</evidence>
<keyword evidence="4" id="KW-0133">Cell shape</keyword>
<dbReference type="Pfam" id="PF00768">
    <property type="entry name" value="Peptidase_S11"/>
    <property type="match status" value="1"/>
</dbReference>
<feature type="signal peptide" evidence="11">
    <location>
        <begin position="1"/>
        <end position="30"/>
    </location>
</feature>
<gene>
    <name evidence="13" type="ORF">H7965_12095</name>
</gene>
<evidence type="ECO:0000256" key="4">
    <source>
        <dbReference type="ARBA" id="ARBA00022960"/>
    </source>
</evidence>
<organism evidence="13 14">
    <name type="scientific">Siccirubricoccus deserti</name>
    <dbReference type="NCBI Taxonomy" id="2013562"/>
    <lineage>
        <taxon>Bacteria</taxon>
        <taxon>Pseudomonadati</taxon>
        <taxon>Pseudomonadota</taxon>
        <taxon>Alphaproteobacteria</taxon>
        <taxon>Acetobacterales</taxon>
        <taxon>Roseomonadaceae</taxon>
        <taxon>Siccirubricoccus</taxon>
    </lineage>
</organism>
<comment type="similarity">
    <text evidence="1 9">Belongs to the peptidase S11 family.</text>
</comment>
<dbReference type="Gene3D" id="3.40.710.10">
    <property type="entry name" value="DD-peptidase/beta-lactamase superfamily"/>
    <property type="match status" value="1"/>
</dbReference>
<feature type="region of interest" description="Disordered" evidence="10">
    <location>
        <begin position="300"/>
        <end position="405"/>
    </location>
</feature>
<dbReference type="PANTHER" id="PTHR21581">
    <property type="entry name" value="D-ALANYL-D-ALANINE CARBOXYPEPTIDASE"/>
    <property type="match status" value="1"/>
</dbReference>
<keyword evidence="5" id="KW-0573">Peptidoglycan synthesis</keyword>
<sequence length="405" mass="43244">MLWDRATLRMGVALALAIACGLGAAKPATAQIGSERYAAIVVDARSGNTLIAASPDEPRYPASLTKMMTVYMAFEAMRDGRLSLGTPVRVSYEAASKPPSRLGLVAGMTLTAEEAILALVTKSANDAAAALGEHLGGGSEMRFAQMMTLKARALGMSRTTFRNASGLPDLDQVSTARDMALLGRRLLQDFPDRYSYFSTPHFVFRGRTYWNHNRLLSEYEGTDGIKTGYVNDSGFNLVASTQRDGVRLIGTVFGGRSGRERDRHMMALLDQGFAQVGVAPVARGGSALARATPSARHNGVMAARAATPPRRNGSTLVSRASAATSPARRAKASAARTRPAASTVRTTATRTTSRPPVQTRNSLLRMTTTRSAGRTRIEQGDTSRSGPVRAAPTRGTPARRARTSR</sequence>
<feature type="compositionally biased region" description="Low complexity" evidence="10">
    <location>
        <begin position="387"/>
        <end position="396"/>
    </location>
</feature>
<evidence type="ECO:0000256" key="7">
    <source>
        <dbReference type="PIRSR" id="PIRSR618044-1"/>
    </source>
</evidence>
<dbReference type="PRINTS" id="PR00725">
    <property type="entry name" value="DADACBPTASE1"/>
</dbReference>
<evidence type="ECO:0000259" key="12">
    <source>
        <dbReference type="Pfam" id="PF00768"/>
    </source>
</evidence>
<evidence type="ECO:0000256" key="8">
    <source>
        <dbReference type="PIRSR" id="PIRSR618044-2"/>
    </source>
</evidence>
<dbReference type="EMBL" id="JACOMF010000012">
    <property type="protein sequence ID" value="MBC4016065.1"/>
    <property type="molecule type" value="Genomic_DNA"/>
</dbReference>
<dbReference type="GO" id="GO:0008360">
    <property type="term" value="P:regulation of cell shape"/>
    <property type="evidence" value="ECO:0007669"/>
    <property type="project" value="UniProtKB-KW"/>
</dbReference>
<feature type="domain" description="Peptidase S11 D-alanyl-D-alanine carboxypeptidase A N-terminal" evidence="12">
    <location>
        <begin position="37"/>
        <end position="255"/>
    </location>
</feature>
<evidence type="ECO:0000313" key="14">
    <source>
        <dbReference type="Proteomes" id="UP000600101"/>
    </source>
</evidence>
<evidence type="ECO:0000256" key="5">
    <source>
        <dbReference type="ARBA" id="ARBA00022984"/>
    </source>
</evidence>
<dbReference type="AlphaFoldDB" id="A0A9X0QYQ9"/>
<accession>A0A9X0QYQ9</accession>
<feature type="binding site" evidence="8">
    <location>
        <position position="226"/>
    </location>
    <ligand>
        <name>substrate</name>
    </ligand>
</feature>
<proteinExistence type="inferred from homology"/>
<dbReference type="GO" id="GO:0071555">
    <property type="term" value="P:cell wall organization"/>
    <property type="evidence" value="ECO:0007669"/>
    <property type="project" value="UniProtKB-KW"/>
</dbReference>
<keyword evidence="13" id="KW-0645">Protease</keyword>
<dbReference type="PANTHER" id="PTHR21581:SF6">
    <property type="entry name" value="TRAFFICKING PROTEIN PARTICLE COMPLEX SUBUNIT 12"/>
    <property type="match status" value="1"/>
</dbReference>
<keyword evidence="13" id="KW-0121">Carboxypeptidase</keyword>
<keyword evidence="3" id="KW-0378">Hydrolase</keyword>
<dbReference type="GO" id="GO:0009252">
    <property type="term" value="P:peptidoglycan biosynthetic process"/>
    <property type="evidence" value="ECO:0007669"/>
    <property type="project" value="UniProtKB-KW"/>
</dbReference>
<dbReference type="InterPro" id="IPR001967">
    <property type="entry name" value="Peptidase_S11_N"/>
</dbReference>
<feature type="compositionally biased region" description="Polar residues" evidence="10">
    <location>
        <begin position="358"/>
        <end position="372"/>
    </location>
</feature>
<keyword evidence="14" id="KW-1185">Reference proteome</keyword>
<keyword evidence="6" id="KW-0961">Cell wall biogenesis/degradation</keyword>
<dbReference type="GO" id="GO:0006508">
    <property type="term" value="P:proteolysis"/>
    <property type="evidence" value="ECO:0007669"/>
    <property type="project" value="InterPro"/>
</dbReference>
<comment type="caution">
    <text evidence="13">The sequence shown here is derived from an EMBL/GenBank/DDBJ whole genome shotgun (WGS) entry which is preliminary data.</text>
</comment>
<dbReference type="InterPro" id="IPR018044">
    <property type="entry name" value="Peptidase_S11"/>
</dbReference>
<evidence type="ECO:0000256" key="10">
    <source>
        <dbReference type="SAM" id="MobiDB-lite"/>
    </source>
</evidence>
<dbReference type="RefSeq" id="WP_186770838.1">
    <property type="nucleotide sequence ID" value="NZ_JACOMF010000012.1"/>
</dbReference>
<dbReference type="SUPFAM" id="SSF56601">
    <property type="entry name" value="beta-lactamase/transpeptidase-like"/>
    <property type="match status" value="1"/>
</dbReference>
<dbReference type="InterPro" id="IPR012338">
    <property type="entry name" value="Beta-lactam/transpept-like"/>
</dbReference>
<dbReference type="PROSITE" id="PS51257">
    <property type="entry name" value="PROKAR_LIPOPROTEIN"/>
    <property type="match status" value="1"/>
</dbReference>
<name>A0A9X0QYQ9_9PROT</name>
<evidence type="ECO:0000256" key="3">
    <source>
        <dbReference type="ARBA" id="ARBA00022801"/>
    </source>
</evidence>